<evidence type="ECO:0000256" key="5">
    <source>
        <dbReference type="ARBA" id="ARBA00022553"/>
    </source>
</evidence>
<accession>A0A1M5LUQ4</accession>
<evidence type="ECO:0000313" key="14">
    <source>
        <dbReference type="EMBL" id="SHG68788.1"/>
    </source>
</evidence>
<comment type="function">
    <text evidence="1">Acts as a chaperone.</text>
</comment>
<keyword evidence="8" id="KW-0346">Stress response</keyword>
<dbReference type="Proteomes" id="UP000243255">
    <property type="component" value="Unassembled WGS sequence"/>
</dbReference>
<gene>
    <name evidence="14" type="ORF">SAMN04488530_10593</name>
</gene>
<dbReference type="RefSeq" id="WP_073124449.1">
    <property type="nucleotide sequence ID" value="NZ_BAABCH010000026.1"/>
</dbReference>
<dbReference type="SUPFAM" id="SSF53067">
    <property type="entry name" value="Actin-like ATPase domain"/>
    <property type="match status" value="2"/>
</dbReference>
<dbReference type="PANTHER" id="PTHR19375">
    <property type="entry name" value="HEAT SHOCK PROTEIN 70KDA"/>
    <property type="match status" value="1"/>
</dbReference>
<keyword evidence="6 13" id="KW-0547">Nucleotide-binding</keyword>
<dbReference type="Gene3D" id="3.90.640.10">
    <property type="entry name" value="Actin, Chain A, domain 4"/>
    <property type="match status" value="1"/>
</dbReference>
<dbReference type="Gene3D" id="2.60.34.10">
    <property type="entry name" value="Substrate Binding Domain Of DNAk, Chain A, domain 1"/>
    <property type="match status" value="1"/>
</dbReference>
<dbReference type="PROSITE" id="PS00297">
    <property type="entry name" value="HSP70_1"/>
    <property type="match status" value="1"/>
</dbReference>
<evidence type="ECO:0000256" key="7">
    <source>
        <dbReference type="ARBA" id="ARBA00022840"/>
    </source>
</evidence>
<evidence type="ECO:0000256" key="4">
    <source>
        <dbReference type="ARBA" id="ARBA00017249"/>
    </source>
</evidence>
<dbReference type="OrthoDB" id="9766019at2"/>
<dbReference type="InterPro" id="IPR013126">
    <property type="entry name" value="Hsp_70_fam"/>
</dbReference>
<evidence type="ECO:0000256" key="1">
    <source>
        <dbReference type="ARBA" id="ARBA00002290"/>
    </source>
</evidence>
<keyword evidence="15" id="KW-1185">Reference proteome</keyword>
<keyword evidence="9" id="KW-0143">Chaperone</keyword>
<dbReference type="PROSITE" id="PS00329">
    <property type="entry name" value="HSP70_2"/>
    <property type="match status" value="1"/>
</dbReference>
<evidence type="ECO:0000256" key="3">
    <source>
        <dbReference type="ARBA" id="ARBA00014415"/>
    </source>
</evidence>
<dbReference type="PRINTS" id="PR00301">
    <property type="entry name" value="HEATSHOCK70"/>
</dbReference>
<dbReference type="EMBL" id="FQWX01000005">
    <property type="protein sequence ID" value="SHG68788.1"/>
    <property type="molecule type" value="Genomic_DNA"/>
</dbReference>
<dbReference type="SUPFAM" id="SSF100920">
    <property type="entry name" value="Heat shock protein 70kD (HSP70), peptide-binding domain"/>
    <property type="match status" value="1"/>
</dbReference>
<keyword evidence="5" id="KW-0597">Phosphoprotein</keyword>
<dbReference type="InterPro" id="IPR029047">
    <property type="entry name" value="HSP70_peptide-bd_sf"/>
</dbReference>
<evidence type="ECO:0000313" key="15">
    <source>
        <dbReference type="Proteomes" id="UP000243255"/>
    </source>
</evidence>
<evidence type="ECO:0000256" key="6">
    <source>
        <dbReference type="ARBA" id="ARBA00022741"/>
    </source>
</evidence>
<evidence type="ECO:0000256" key="13">
    <source>
        <dbReference type="RuleBase" id="RU003322"/>
    </source>
</evidence>
<dbReference type="GO" id="GO:0140662">
    <property type="term" value="F:ATP-dependent protein folding chaperone"/>
    <property type="evidence" value="ECO:0007669"/>
    <property type="project" value="InterPro"/>
</dbReference>
<dbReference type="InterPro" id="IPR043129">
    <property type="entry name" value="ATPase_NBD"/>
</dbReference>
<keyword evidence="7 13" id="KW-0067">ATP-binding</keyword>
<dbReference type="GO" id="GO:0005524">
    <property type="term" value="F:ATP binding"/>
    <property type="evidence" value="ECO:0007669"/>
    <property type="project" value="UniProtKB-KW"/>
</dbReference>
<evidence type="ECO:0000256" key="2">
    <source>
        <dbReference type="ARBA" id="ARBA00007381"/>
    </source>
</evidence>
<dbReference type="InterPro" id="IPR018181">
    <property type="entry name" value="Heat_shock_70_CS"/>
</dbReference>
<protein>
    <recommendedName>
        <fullName evidence="3">Chaperone protein DnaK</fullName>
    </recommendedName>
    <alternativeName>
        <fullName evidence="4">Chaperone protein dnaK</fullName>
    </alternativeName>
    <alternativeName>
        <fullName evidence="12">HSP70</fullName>
    </alternativeName>
    <alternativeName>
        <fullName evidence="11">Heat shock 70 kDa protein</fullName>
    </alternativeName>
    <alternativeName>
        <fullName evidence="10">Heat shock protein 70</fullName>
    </alternativeName>
</protein>
<evidence type="ECO:0000256" key="9">
    <source>
        <dbReference type="ARBA" id="ARBA00023186"/>
    </source>
</evidence>
<dbReference type="STRING" id="1121321.SAMN04488530_10593"/>
<comment type="similarity">
    <text evidence="2 13">Belongs to the heat shock protein 70 family.</text>
</comment>
<evidence type="ECO:0000256" key="10">
    <source>
        <dbReference type="ARBA" id="ARBA00030019"/>
    </source>
</evidence>
<dbReference type="FunFam" id="3.30.420.40:FF:000545">
    <property type="entry name" value="Endoplasmic reticulum chaperone BiP"/>
    <property type="match status" value="1"/>
</dbReference>
<dbReference type="Gene3D" id="3.30.420.40">
    <property type="match status" value="2"/>
</dbReference>
<dbReference type="Pfam" id="PF00012">
    <property type="entry name" value="HSP70"/>
    <property type="match status" value="1"/>
</dbReference>
<dbReference type="FunFam" id="3.90.640.10:FF:000003">
    <property type="entry name" value="Molecular chaperone DnaK"/>
    <property type="match status" value="1"/>
</dbReference>
<evidence type="ECO:0000256" key="8">
    <source>
        <dbReference type="ARBA" id="ARBA00023016"/>
    </source>
</evidence>
<evidence type="ECO:0000256" key="11">
    <source>
        <dbReference type="ARBA" id="ARBA00030945"/>
    </source>
</evidence>
<dbReference type="AlphaFoldDB" id="A0A1M5LUQ4"/>
<name>A0A1M5LUQ4_9FIRM</name>
<sequence length="588" mass="65760">MSSIIGIDLGTTTSEIAYIKNGKPEMISSKISKIIPSLVAIKDRKVYTGHTAENILKATPENVALEFKREIGKSGVKIKVGDEDFLPHELSAILLKELKGIAERYLEREVKEAVITVPANFNSYQRQLTKKAGEMAGFKVERIINEPTAAAMAYGIDNLEEESKILVYDLGGGTFDVTVLEMFSGVLEVRSSRGNNTLGGKDFDRVIERFILEEINKKNKIDLYNEITDREQLLLAKTTIKECAVKAKKELSTKNSAEIFIPFISFVNDDLVNFQSELTRDKFNELTKHLIDSTAKTIEEALKAANYTKEDIDKVILVGGATRIFGVNELVESLFPGKINKGINPDEAVAMGAAVQAGIKNEEINTDTSLIVTDRCSYNIGINVQSIKGGKKIENVFDCLIPVDSSIPCSKVETYYTSYDWQTIVNIQVYEGYAPFVYDNTEIASFKVDGIPAKLKGEEKIEVEFEYNLNGVLEVYVSIPSVGKVHKEIIHNLKVEQSSGNVEKYLIDSQIVVNKEELEKWKEYELADLAKKTIELAERKMKKLDKDKCSEITVVLDNLKQAIISGNKDLVDKLEEKLTDILFNYRGI</sequence>
<proteinExistence type="inferred from homology"/>
<organism evidence="14 15">
    <name type="scientific">Asaccharospora irregularis DSM 2635</name>
    <dbReference type="NCBI Taxonomy" id="1121321"/>
    <lineage>
        <taxon>Bacteria</taxon>
        <taxon>Bacillati</taxon>
        <taxon>Bacillota</taxon>
        <taxon>Clostridia</taxon>
        <taxon>Peptostreptococcales</taxon>
        <taxon>Peptostreptococcaceae</taxon>
        <taxon>Asaccharospora</taxon>
    </lineage>
</organism>
<evidence type="ECO:0000256" key="12">
    <source>
        <dbReference type="ARBA" id="ARBA00033103"/>
    </source>
</evidence>
<reference evidence="15" key="1">
    <citation type="submission" date="2016-11" db="EMBL/GenBank/DDBJ databases">
        <authorList>
            <person name="Varghese N."/>
            <person name="Submissions S."/>
        </authorList>
    </citation>
    <scope>NUCLEOTIDE SEQUENCE [LARGE SCALE GENOMIC DNA]</scope>
    <source>
        <strain evidence="15">DSM 2635</strain>
    </source>
</reference>